<name>A0AAJ7ITJ1_9HYME</name>
<evidence type="ECO:0000313" key="3">
    <source>
        <dbReference type="Proteomes" id="UP000694925"/>
    </source>
</evidence>
<evidence type="ECO:0000256" key="2">
    <source>
        <dbReference type="SAM" id="SignalP"/>
    </source>
</evidence>
<feature type="signal peptide" evidence="2">
    <location>
        <begin position="1"/>
        <end position="17"/>
    </location>
</feature>
<evidence type="ECO:0000256" key="1">
    <source>
        <dbReference type="SAM" id="MobiDB-lite"/>
    </source>
</evidence>
<dbReference type="AlphaFoldDB" id="A0AAJ7ITJ1"/>
<gene>
    <name evidence="4" type="primary">LOC108623077</name>
</gene>
<protein>
    <submittedName>
        <fullName evidence="4">Uncharacterized protein LOC108623077</fullName>
    </submittedName>
</protein>
<accession>A0AAJ7ITJ1</accession>
<dbReference type="GeneID" id="108623077"/>
<proteinExistence type="predicted"/>
<dbReference type="RefSeq" id="XP_017876853.1">
    <property type="nucleotide sequence ID" value="XM_018021364.2"/>
</dbReference>
<feature type="chain" id="PRO_5042586528" evidence="2">
    <location>
        <begin position="18"/>
        <end position="142"/>
    </location>
</feature>
<feature type="region of interest" description="Disordered" evidence="1">
    <location>
        <begin position="40"/>
        <end position="82"/>
    </location>
</feature>
<reference evidence="4" key="1">
    <citation type="submission" date="2025-08" db="UniProtKB">
        <authorList>
            <consortium name="RefSeq"/>
        </authorList>
    </citation>
    <scope>IDENTIFICATION</scope>
    <source>
        <tissue evidence="4">Whole body</tissue>
    </source>
</reference>
<dbReference type="KEGG" id="ccal:108623077"/>
<feature type="compositionally biased region" description="Low complexity" evidence="1">
    <location>
        <begin position="40"/>
        <end position="53"/>
    </location>
</feature>
<keyword evidence="2" id="KW-0732">Signal</keyword>
<sequence length="142" mass="15561">MIKQLTILFSAIVLVQSQRPPYAGSSKPYPGVLPQYLDAQTTTAPTTSSSNQTGIGNRIDVSSSSVGPALGAAPPSVPTIPQDLPVDALGDIELINRIKTWPREKQPFWFINWQQIQEHRGDVNNRVQPPQTQPNTRPFFAG</sequence>
<keyword evidence="3" id="KW-1185">Reference proteome</keyword>
<organism evidence="3 4">
    <name type="scientific">Ceratina calcarata</name>
    <dbReference type="NCBI Taxonomy" id="156304"/>
    <lineage>
        <taxon>Eukaryota</taxon>
        <taxon>Metazoa</taxon>
        <taxon>Ecdysozoa</taxon>
        <taxon>Arthropoda</taxon>
        <taxon>Hexapoda</taxon>
        <taxon>Insecta</taxon>
        <taxon>Pterygota</taxon>
        <taxon>Neoptera</taxon>
        <taxon>Endopterygota</taxon>
        <taxon>Hymenoptera</taxon>
        <taxon>Apocrita</taxon>
        <taxon>Aculeata</taxon>
        <taxon>Apoidea</taxon>
        <taxon>Anthophila</taxon>
        <taxon>Apidae</taxon>
        <taxon>Ceratina</taxon>
        <taxon>Zadontomerus</taxon>
    </lineage>
</organism>
<evidence type="ECO:0000313" key="4">
    <source>
        <dbReference type="RefSeq" id="XP_017876853.1"/>
    </source>
</evidence>
<dbReference type="Proteomes" id="UP000694925">
    <property type="component" value="Unplaced"/>
</dbReference>